<evidence type="ECO:0000313" key="2">
    <source>
        <dbReference type="Proteomes" id="UP000008541"/>
    </source>
</evidence>
<proteinExistence type="predicted"/>
<organism evidence="1 2">
    <name type="scientific">Clostridium botulinum (strain Okra / Type B1)</name>
    <dbReference type="NCBI Taxonomy" id="498213"/>
    <lineage>
        <taxon>Bacteria</taxon>
        <taxon>Bacillati</taxon>
        <taxon>Bacillota</taxon>
        <taxon>Clostridia</taxon>
        <taxon>Eubacteriales</taxon>
        <taxon>Clostridiaceae</taxon>
        <taxon>Clostridium</taxon>
    </lineage>
</organism>
<reference evidence="1 2" key="1">
    <citation type="journal article" date="2007" name="PLoS ONE">
        <title>Analysis of the neurotoxin complex genes in Clostridium botulinum A1-A4 and B1 strains: BoNT/A3, /Ba4 and /B1 clusters are located within plasmids.</title>
        <authorList>
            <person name="Smith T.J."/>
            <person name="Hill K.K."/>
            <person name="Foley B.T."/>
            <person name="Detter J.C."/>
            <person name="Munk A.C."/>
            <person name="Bruce D.C."/>
            <person name="Doggett N.A."/>
            <person name="Smith L.A."/>
            <person name="Marks J.D."/>
            <person name="Xie G."/>
            <person name="Brettin T.S."/>
        </authorList>
    </citation>
    <scope>NUCLEOTIDE SEQUENCE [LARGE SCALE GENOMIC DNA]</scope>
    <source>
        <strain evidence="2">Okra / Type B1</strain>
    </source>
</reference>
<accession>B1IJ51</accession>
<sequence length="38" mass="4556">MPEVIIIEPDITDEENQENWEKVQQVINLIYQEINKAE</sequence>
<evidence type="ECO:0000313" key="1">
    <source>
        <dbReference type="EMBL" id="ACA44024.1"/>
    </source>
</evidence>
<dbReference type="KEGG" id="cbb:CLD_2028"/>
<dbReference type="HOGENOM" id="CLU_217512_0_0_9"/>
<dbReference type="AlphaFoldDB" id="B1IJ51"/>
<dbReference type="Proteomes" id="UP000008541">
    <property type="component" value="Chromosome"/>
</dbReference>
<gene>
    <name evidence="1" type="ordered locus">CLD_2028</name>
</gene>
<protein>
    <submittedName>
        <fullName evidence="1">Uncharacterized protein</fullName>
    </submittedName>
</protein>
<dbReference type="EMBL" id="CP000939">
    <property type="protein sequence ID" value="ACA44024.1"/>
    <property type="molecule type" value="Genomic_DNA"/>
</dbReference>
<name>B1IJ51_CLOBK</name>